<keyword evidence="1" id="KW-0812">Transmembrane</keyword>
<name>A0A6A5U4I2_9PLEO</name>
<dbReference type="EMBL" id="ML976983">
    <property type="protein sequence ID" value="KAF1960053.1"/>
    <property type="molecule type" value="Genomic_DNA"/>
</dbReference>
<feature type="transmembrane region" description="Helical" evidence="1">
    <location>
        <begin position="293"/>
        <end position="315"/>
    </location>
</feature>
<gene>
    <name evidence="2" type="ORF">CC80DRAFT_590382</name>
</gene>
<proteinExistence type="predicted"/>
<keyword evidence="3" id="KW-1185">Reference proteome</keyword>
<keyword evidence="1" id="KW-1133">Transmembrane helix</keyword>
<evidence type="ECO:0000256" key="1">
    <source>
        <dbReference type="SAM" id="Phobius"/>
    </source>
</evidence>
<sequence length="318" mass="35301">MFPPSCSSVLSSDSSVWSHGSCKSTIASSLSSCYEDKKIAFHNASSDSSAASYCIELDDLPAYTPSLNGQGTGKLTLDATTSAKSKCDLEAGCDKGYCERGRRPSIWKRASSWSKSWMGEREINLDGKIDPLSSTSELVNYDGGKVPAARLDAPRPRWPRVPETIVCTFEVGDQSYIRELDYGAFRKWGAFAEFLEALEDAFGTPCMQLWDVREEMDIMAGDWEARVRPGWVIIVVCGEPWSASIEDIETEIESDGEECGESARGFESKMWWFTGWRRKVERKRDDFVRGDRAWIVGAIGMAGVIAAFCIVLYAFEGL</sequence>
<dbReference type="Proteomes" id="UP000800035">
    <property type="component" value="Unassembled WGS sequence"/>
</dbReference>
<organism evidence="2 3">
    <name type="scientific">Byssothecium circinans</name>
    <dbReference type="NCBI Taxonomy" id="147558"/>
    <lineage>
        <taxon>Eukaryota</taxon>
        <taxon>Fungi</taxon>
        <taxon>Dikarya</taxon>
        <taxon>Ascomycota</taxon>
        <taxon>Pezizomycotina</taxon>
        <taxon>Dothideomycetes</taxon>
        <taxon>Pleosporomycetidae</taxon>
        <taxon>Pleosporales</taxon>
        <taxon>Massarineae</taxon>
        <taxon>Massarinaceae</taxon>
        <taxon>Byssothecium</taxon>
    </lineage>
</organism>
<reference evidence="2" key="1">
    <citation type="journal article" date="2020" name="Stud. Mycol.">
        <title>101 Dothideomycetes genomes: a test case for predicting lifestyles and emergence of pathogens.</title>
        <authorList>
            <person name="Haridas S."/>
            <person name="Albert R."/>
            <person name="Binder M."/>
            <person name="Bloem J."/>
            <person name="Labutti K."/>
            <person name="Salamov A."/>
            <person name="Andreopoulos B."/>
            <person name="Baker S."/>
            <person name="Barry K."/>
            <person name="Bills G."/>
            <person name="Bluhm B."/>
            <person name="Cannon C."/>
            <person name="Castanera R."/>
            <person name="Culley D."/>
            <person name="Daum C."/>
            <person name="Ezra D."/>
            <person name="Gonzalez J."/>
            <person name="Henrissat B."/>
            <person name="Kuo A."/>
            <person name="Liang C."/>
            <person name="Lipzen A."/>
            <person name="Lutzoni F."/>
            <person name="Magnuson J."/>
            <person name="Mondo S."/>
            <person name="Nolan M."/>
            <person name="Ohm R."/>
            <person name="Pangilinan J."/>
            <person name="Park H.-J."/>
            <person name="Ramirez L."/>
            <person name="Alfaro M."/>
            <person name="Sun H."/>
            <person name="Tritt A."/>
            <person name="Yoshinaga Y."/>
            <person name="Zwiers L.-H."/>
            <person name="Turgeon B."/>
            <person name="Goodwin S."/>
            <person name="Spatafora J."/>
            <person name="Crous P."/>
            <person name="Grigoriev I."/>
        </authorList>
    </citation>
    <scope>NUCLEOTIDE SEQUENCE</scope>
    <source>
        <strain evidence="2">CBS 675.92</strain>
    </source>
</reference>
<dbReference type="OrthoDB" id="3799571at2759"/>
<keyword evidence="1" id="KW-0472">Membrane</keyword>
<protein>
    <submittedName>
        <fullName evidence="2">Uncharacterized protein</fullName>
    </submittedName>
</protein>
<dbReference type="AlphaFoldDB" id="A0A6A5U4I2"/>
<evidence type="ECO:0000313" key="2">
    <source>
        <dbReference type="EMBL" id="KAF1960053.1"/>
    </source>
</evidence>
<evidence type="ECO:0000313" key="3">
    <source>
        <dbReference type="Proteomes" id="UP000800035"/>
    </source>
</evidence>
<accession>A0A6A5U4I2</accession>